<gene>
    <name evidence="2" type="ORF">L207DRAFT_389872</name>
</gene>
<dbReference type="Proteomes" id="UP000235786">
    <property type="component" value="Unassembled WGS sequence"/>
</dbReference>
<evidence type="ECO:0000313" key="2">
    <source>
        <dbReference type="EMBL" id="PMD35026.1"/>
    </source>
</evidence>
<sequence>YVALSHCWGSLERRPLRTLKENLQRHLHDIPWQSLPKTFQEACAICAQLGIEYIWIDSLCIVQDDSAEWEAESAIMGRIYEESLFNIAASSAADSSEGLFDVLEKIDFVKIPYTGPEGLEDSSVYAYLQQPGLHIDRDATPLNARAWVMQEAILSRRTVHFTKHGLIWSCSMGSLQEGNNRATPRLNVVDWLELAMRYSGRDLTYQSDKLHAIQGLANESAKRHRKTYYYGVFIEDLAASLRWFGDNERPIHRTVLEGVGNILPSWSWASVTGRIEF</sequence>
<evidence type="ECO:0000259" key="1">
    <source>
        <dbReference type="Pfam" id="PF06985"/>
    </source>
</evidence>
<feature type="non-terminal residue" evidence="2">
    <location>
        <position position="1"/>
    </location>
</feature>
<dbReference type="STRING" id="1149755.A0A2J6R960"/>
<dbReference type="AlphaFoldDB" id="A0A2J6R960"/>
<evidence type="ECO:0000313" key="3">
    <source>
        <dbReference type="Proteomes" id="UP000235786"/>
    </source>
</evidence>
<dbReference type="EMBL" id="KZ613953">
    <property type="protein sequence ID" value="PMD35026.1"/>
    <property type="molecule type" value="Genomic_DNA"/>
</dbReference>
<accession>A0A2J6R960</accession>
<name>A0A2J6R960_HYAVF</name>
<feature type="non-terminal residue" evidence="2">
    <location>
        <position position="277"/>
    </location>
</feature>
<keyword evidence="3" id="KW-1185">Reference proteome</keyword>
<dbReference type="PANTHER" id="PTHR33112">
    <property type="entry name" value="DOMAIN PROTEIN, PUTATIVE-RELATED"/>
    <property type="match status" value="1"/>
</dbReference>
<reference evidence="2 3" key="1">
    <citation type="submission" date="2016-04" db="EMBL/GenBank/DDBJ databases">
        <title>A degradative enzymes factory behind the ericoid mycorrhizal symbiosis.</title>
        <authorList>
            <consortium name="DOE Joint Genome Institute"/>
            <person name="Martino E."/>
            <person name="Morin E."/>
            <person name="Grelet G."/>
            <person name="Kuo A."/>
            <person name="Kohler A."/>
            <person name="Daghino S."/>
            <person name="Barry K."/>
            <person name="Choi C."/>
            <person name="Cichocki N."/>
            <person name="Clum A."/>
            <person name="Copeland A."/>
            <person name="Hainaut M."/>
            <person name="Haridas S."/>
            <person name="Labutti K."/>
            <person name="Lindquist E."/>
            <person name="Lipzen A."/>
            <person name="Khouja H.-R."/>
            <person name="Murat C."/>
            <person name="Ohm R."/>
            <person name="Olson A."/>
            <person name="Spatafora J."/>
            <person name="Veneault-Fourrey C."/>
            <person name="Henrissat B."/>
            <person name="Grigoriev I."/>
            <person name="Martin F."/>
            <person name="Perotto S."/>
        </authorList>
    </citation>
    <scope>NUCLEOTIDE SEQUENCE [LARGE SCALE GENOMIC DNA]</scope>
    <source>
        <strain evidence="2 3">F</strain>
    </source>
</reference>
<protein>
    <submittedName>
        <fullName evidence="2">HET-domain-containing protein</fullName>
    </submittedName>
</protein>
<feature type="domain" description="Heterokaryon incompatibility" evidence="1">
    <location>
        <begin position="1"/>
        <end position="151"/>
    </location>
</feature>
<dbReference type="PANTHER" id="PTHR33112:SF10">
    <property type="entry name" value="TOL"/>
    <property type="match status" value="1"/>
</dbReference>
<dbReference type="OrthoDB" id="3523692at2759"/>
<organism evidence="2 3">
    <name type="scientific">Hyaloscypha variabilis (strain UAMH 11265 / GT02V1 / F)</name>
    <name type="common">Meliniomyces variabilis</name>
    <dbReference type="NCBI Taxonomy" id="1149755"/>
    <lineage>
        <taxon>Eukaryota</taxon>
        <taxon>Fungi</taxon>
        <taxon>Dikarya</taxon>
        <taxon>Ascomycota</taxon>
        <taxon>Pezizomycotina</taxon>
        <taxon>Leotiomycetes</taxon>
        <taxon>Helotiales</taxon>
        <taxon>Hyaloscyphaceae</taxon>
        <taxon>Hyaloscypha</taxon>
        <taxon>Hyaloscypha variabilis</taxon>
    </lineage>
</organism>
<dbReference type="InterPro" id="IPR010730">
    <property type="entry name" value="HET"/>
</dbReference>
<dbReference type="Pfam" id="PF06985">
    <property type="entry name" value="HET"/>
    <property type="match status" value="1"/>
</dbReference>
<proteinExistence type="predicted"/>